<reference evidence="2" key="1">
    <citation type="submission" date="2023-06" db="EMBL/GenBank/DDBJ databases">
        <title>Survivors Of The Sea: Transcriptome response of Skeletonema marinoi to long-term dormancy.</title>
        <authorList>
            <person name="Pinder M.I.M."/>
            <person name="Kourtchenko O."/>
            <person name="Robertson E.K."/>
            <person name="Larsson T."/>
            <person name="Maumus F."/>
            <person name="Osuna-Cruz C.M."/>
            <person name="Vancaester E."/>
            <person name="Stenow R."/>
            <person name="Vandepoele K."/>
            <person name="Ploug H."/>
            <person name="Bruchert V."/>
            <person name="Godhe A."/>
            <person name="Topel M."/>
        </authorList>
    </citation>
    <scope>NUCLEOTIDE SEQUENCE</scope>
    <source>
        <strain evidence="2">R05AC</strain>
    </source>
</reference>
<evidence type="ECO:0000313" key="2">
    <source>
        <dbReference type="EMBL" id="KAK1743753.1"/>
    </source>
</evidence>
<protein>
    <submittedName>
        <fullName evidence="2">Uncharacterized protein</fullName>
    </submittedName>
</protein>
<accession>A0AAD8YCJ9</accession>
<evidence type="ECO:0000313" key="3">
    <source>
        <dbReference type="Proteomes" id="UP001224775"/>
    </source>
</evidence>
<dbReference type="AlphaFoldDB" id="A0AAD8YCJ9"/>
<proteinExistence type="predicted"/>
<keyword evidence="3" id="KW-1185">Reference proteome</keyword>
<dbReference type="SUPFAM" id="SSF54160">
    <property type="entry name" value="Chromo domain-like"/>
    <property type="match status" value="1"/>
</dbReference>
<name>A0AAD8YCJ9_9STRA</name>
<dbReference type="Gene3D" id="2.30.30.140">
    <property type="match status" value="1"/>
</dbReference>
<organism evidence="2 3">
    <name type="scientific">Skeletonema marinoi</name>
    <dbReference type="NCBI Taxonomy" id="267567"/>
    <lineage>
        <taxon>Eukaryota</taxon>
        <taxon>Sar</taxon>
        <taxon>Stramenopiles</taxon>
        <taxon>Ochrophyta</taxon>
        <taxon>Bacillariophyta</taxon>
        <taxon>Coscinodiscophyceae</taxon>
        <taxon>Thalassiosirophycidae</taxon>
        <taxon>Thalassiosirales</taxon>
        <taxon>Skeletonemataceae</taxon>
        <taxon>Skeletonema</taxon>
        <taxon>Skeletonema marinoi-dohrnii complex</taxon>
    </lineage>
</organism>
<feature type="compositionally biased region" description="Basic residues" evidence="1">
    <location>
        <begin position="208"/>
        <end position="224"/>
    </location>
</feature>
<feature type="compositionally biased region" description="Basic residues" evidence="1">
    <location>
        <begin position="260"/>
        <end position="273"/>
    </location>
</feature>
<feature type="region of interest" description="Disordered" evidence="1">
    <location>
        <begin position="202"/>
        <end position="278"/>
    </location>
</feature>
<evidence type="ECO:0000256" key="1">
    <source>
        <dbReference type="SAM" id="MobiDB-lite"/>
    </source>
</evidence>
<gene>
    <name evidence="2" type="ORF">QTG54_005350</name>
</gene>
<dbReference type="InterPro" id="IPR016197">
    <property type="entry name" value="Chromo-like_dom_sf"/>
</dbReference>
<comment type="caution">
    <text evidence="2">The sequence shown here is derived from an EMBL/GenBank/DDBJ whole genome shotgun (WGS) entry which is preliminary data.</text>
</comment>
<dbReference type="EMBL" id="JATAAI010000008">
    <property type="protein sequence ID" value="KAK1743753.1"/>
    <property type="molecule type" value="Genomic_DNA"/>
</dbReference>
<dbReference type="Proteomes" id="UP001224775">
    <property type="component" value="Unassembled WGS sequence"/>
</dbReference>
<feature type="region of interest" description="Disordered" evidence="1">
    <location>
        <begin position="324"/>
        <end position="353"/>
    </location>
</feature>
<sequence>MTKLKRPTPATLEEWEHFPTLNDDTAQIRLARAMGYPPGWRVVRTLIQVPIPNYLARKMGVNESTSPDDSSSSSTMTAVKDRIYAGDPASLPDGYYNHAAALEAASKFSWRPEYDDVIWHNNDDDYDDNEYCSTSHRNKGGQLKGREAQFEEGDVVEVLYDEDEDEDPVWYEATVLKKIEYQDDIRYNVHYHADDAVQNNVREEKIRATNKTKSKKKKKAKKQKSSVLEDIDGPTDPTPKKKPGRPKGSTNKKSPAAAKKSPKKKAGRPKKKKVEYAAEQLRAAKEMGLPRGWAVVKEGDFSSVMKDPEGKKYKTQKAAFAAAEMETQQTSGRKRKAEEVVVDEGDPPWRNSEHKYLSRQIQWSGATGTVTGWISETDVDSNGEPGFVCSETGKPARLFHAVFDEFEQDFEEFELEECLV</sequence>
<feature type="compositionally biased region" description="Low complexity" evidence="1">
    <location>
        <begin position="246"/>
        <end position="259"/>
    </location>
</feature>